<dbReference type="Proteomes" id="UP000095384">
    <property type="component" value="Unassembled WGS sequence"/>
</dbReference>
<dbReference type="EMBL" id="CYYW01000003">
    <property type="protein sequence ID" value="CUN61589.1"/>
    <property type="molecule type" value="Genomic_DNA"/>
</dbReference>
<dbReference type="CDD" id="cd00093">
    <property type="entry name" value="HTH_XRE"/>
    <property type="match status" value="1"/>
</dbReference>
<feature type="domain" description="HTH cro/C1-type" evidence="2">
    <location>
        <begin position="12"/>
        <end position="66"/>
    </location>
</feature>
<protein>
    <submittedName>
        <fullName evidence="3">HTH-type transcriptional regulator immR</fullName>
    </submittedName>
</protein>
<dbReference type="AlphaFoldDB" id="A0A173YCQ0"/>
<evidence type="ECO:0000313" key="3">
    <source>
        <dbReference type="EMBL" id="CUN61589.1"/>
    </source>
</evidence>
<evidence type="ECO:0000259" key="2">
    <source>
        <dbReference type="PROSITE" id="PS50943"/>
    </source>
</evidence>
<reference evidence="3 4" key="1">
    <citation type="submission" date="2015-09" db="EMBL/GenBank/DDBJ databases">
        <authorList>
            <consortium name="Pathogen Informatics"/>
        </authorList>
    </citation>
    <scope>NUCLEOTIDE SEQUENCE [LARGE SCALE GENOMIC DNA]</scope>
    <source>
        <strain evidence="3 4">2789STDY5608860</strain>
    </source>
</reference>
<accession>A0A173YCQ0</accession>
<dbReference type="GO" id="GO:0003677">
    <property type="term" value="F:DNA binding"/>
    <property type="evidence" value="ECO:0007669"/>
    <property type="project" value="UniProtKB-KW"/>
</dbReference>
<dbReference type="PANTHER" id="PTHR46558">
    <property type="entry name" value="TRACRIPTIONAL REGULATORY PROTEIN-RELATED-RELATED"/>
    <property type="match status" value="1"/>
</dbReference>
<dbReference type="Pfam" id="PF01381">
    <property type="entry name" value="HTH_3"/>
    <property type="match status" value="1"/>
</dbReference>
<organism evidence="3 4">
    <name type="scientific">Agathobacter rectalis</name>
    <dbReference type="NCBI Taxonomy" id="39491"/>
    <lineage>
        <taxon>Bacteria</taxon>
        <taxon>Bacillati</taxon>
        <taxon>Bacillota</taxon>
        <taxon>Clostridia</taxon>
        <taxon>Lachnospirales</taxon>
        <taxon>Lachnospiraceae</taxon>
        <taxon>Agathobacter</taxon>
    </lineage>
</organism>
<dbReference type="RefSeq" id="WP_306753972.1">
    <property type="nucleotide sequence ID" value="NZ_CYYW01000003.1"/>
</dbReference>
<dbReference type="SMART" id="SM00530">
    <property type="entry name" value="HTH_XRE"/>
    <property type="match status" value="1"/>
</dbReference>
<dbReference type="Gene3D" id="1.10.260.40">
    <property type="entry name" value="lambda repressor-like DNA-binding domains"/>
    <property type="match status" value="1"/>
</dbReference>
<dbReference type="InterPro" id="IPR001387">
    <property type="entry name" value="Cro/C1-type_HTH"/>
</dbReference>
<name>A0A173YCQ0_9FIRM</name>
<dbReference type="PANTHER" id="PTHR46558:SF4">
    <property type="entry name" value="DNA-BIDING PHAGE PROTEIN"/>
    <property type="match status" value="1"/>
</dbReference>
<dbReference type="SUPFAM" id="SSF47413">
    <property type="entry name" value="lambda repressor-like DNA-binding domains"/>
    <property type="match status" value="1"/>
</dbReference>
<evidence type="ECO:0000313" key="4">
    <source>
        <dbReference type="Proteomes" id="UP000095384"/>
    </source>
</evidence>
<keyword evidence="1" id="KW-0238">DNA-binding</keyword>
<proteinExistence type="predicted"/>
<dbReference type="PROSITE" id="PS50943">
    <property type="entry name" value="HTH_CROC1"/>
    <property type="match status" value="1"/>
</dbReference>
<gene>
    <name evidence="3" type="primary">immR_2</name>
    <name evidence="3" type="ORF">ERS852417_00663</name>
</gene>
<sequence>MDFDYITMGHRIKLRRKELNLTQAVLAERLNVSQNHVSAIECGSQHPSFECFISICDILHVNPDYLINGCTHTTNTPIQILDSLNLCDSSAIELAQRFTELLVEIFPNKNNQK</sequence>
<evidence type="ECO:0000256" key="1">
    <source>
        <dbReference type="ARBA" id="ARBA00023125"/>
    </source>
</evidence>
<dbReference type="InterPro" id="IPR010982">
    <property type="entry name" value="Lambda_DNA-bd_dom_sf"/>
</dbReference>